<dbReference type="PANTHER" id="PTHR43685">
    <property type="entry name" value="GLYCOSYLTRANSFERASE"/>
    <property type="match status" value="1"/>
</dbReference>
<proteinExistence type="predicted"/>
<sequence length="263" mass="30954">MISIIIPCYNTGQYLEDALESVFNCNFQDYEIIIVNDGSDDNQTNQILGLIKHKKIKIITQENKGLSSARNLGVRNSNGEFVLFLDSDNKILDGYFEQAIKFFKEDSTVGVVYSIPEFFGSTNTPRFQTKAYNFDALLAGNFIDACSFVRRIAFDSVGGFDENKNLRISEDWDLWIRLGISGWKFQFINEYLFKYRIREDSMIGTADDVIIEQTQKYLGQKYGYVIHKKYRQYYRVLLKIQHRPFLYFFKIIYYKYILRRTII</sequence>
<dbReference type="InterPro" id="IPR029044">
    <property type="entry name" value="Nucleotide-diphossugar_trans"/>
</dbReference>
<dbReference type="Pfam" id="PF00535">
    <property type="entry name" value="Glycos_transf_2"/>
    <property type="match status" value="1"/>
</dbReference>
<dbReference type="EC" id="2.4.-.-" evidence="2"/>
<evidence type="ECO:0000313" key="2">
    <source>
        <dbReference type="EMBL" id="MCH7408646.1"/>
    </source>
</evidence>
<keyword evidence="2" id="KW-0328">Glycosyltransferase</keyword>
<evidence type="ECO:0000259" key="1">
    <source>
        <dbReference type="Pfam" id="PF00535"/>
    </source>
</evidence>
<dbReference type="Gene3D" id="3.90.550.10">
    <property type="entry name" value="Spore Coat Polysaccharide Biosynthesis Protein SpsA, Chain A"/>
    <property type="match status" value="1"/>
</dbReference>
<evidence type="ECO:0000313" key="3">
    <source>
        <dbReference type="Proteomes" id="UP001165489"/>
    </source>
</evidence>
<comment type="caution">
    <text evidence="2">The sequence shown here is derived from an EMBL/GenBank/DDBJ whole genome shotgun (WGS) entry which is preliminary data.</text>
</comment>
<dbReference type="Proteomes" id="UP001165489">
    <property type="component" value="Unassembled WGS sequence"/>
</dbReference>
<dbReference type="PANTHER" id="PTHR43685:SF2">
    <property type="entry name" value="GLYCOSYLTRANSFERASE 2-LIKE DOMAIN-CONTAINING PROTEIN"/>
    <property type="match status" value="1"/>
</dbReference>
<reference evidence="2" key="1">
    <citation type="submission" date="2022-03" db="EMBL/GenBank/DDBJ databases">
        <title>De novo assembled genomes of Belliella spp. (Cyclobacteriaceae) strains.</title>
        <authorList>
            <person name="Szabo A."/>
            <person name="Korponai K."/>
            <person name="Felfoldi T."/>
        </authorList>
    </citation>
    <scope>NUCLEOTIDE SEQUENCE</scope>
    <source>
        <strain evidence="2">DSM 111904</strain>
    </source>
</reference>
<feature type="domain" description="Glycosyltransferase 2-like" evidence="1">
    <location>
        <begin position="3"/>
        <end position="152"/>
    </location>
</feature>
<accession>A0ABS9UWU0</accession>
<dbReference type="SUPFAM" id="SSF53448">
    <property type="entry name" value="Nucleotide-diphospho-sugar transferases"/>
    <property type="match status" value="1"/>
</dbReference>
<organism evidence="2 3">
    <name type="scientific">Belliella filtrata</name>
    <dbReference type="NCBI Taxonomy" id="2923435"/>
    <lineage>
        <taxon>Bacteria</taxon>
        <taxon>Pseudomonadati</taxon>
        <taxon>Bacteroidota</taxon>
        <taxon>Cytophagia</taxon>
        <taxon>Cytophagales</taxon>
        <taxon>Cyclobacteriaceae</taxon>
        <taxon>Belliella</taxon>
    </lineage>
</organism>
<dbReference type="InterPro" id="IPR001173">
    <property type="entry name" value="Glyco_trans_2-like"/>
</dbReference>
<keyword evidence="3" id="KW-1185">Reference proteome</keyword>
<dbReference type="RefSeq" id="WP_241346966.1">
    <property type="nucleotide sequence ID" value="NZ_JAKZGP010000007.1"/>
</dbReference>
<dbReference type="GO" id="GO:0016757">
    <property type="term" value="F:glycosyltransferase activity"/>
    <property type="evidence" value="ECO:0007669"/>
    <property type="project" value="UniProtKB-KW"/>
</dbReference>
<gene>
    <name evidence="2" type="ORF">MM239_04510</name>
</gene>
<dbReference type="EMBL" id="JAKZGP010000007">
    <property type="protein sequence ID" value="MCH7408646.1"/>
    <property type="molecule type" value="Genomic_DNA"/>
</dbReference>
<name>A0ABS9UWU0_9BACT</name>
<dbReference type="InterPro" id="IPR050834">
    <property type="entry name" value="Glycosyltransf_2"/>
</dbReference>
<keyword evidence="2" id="KW-0808">Transferase</keyword>
<protein>
    <submittedName>
        <fullName evidence="2">Glycosyltransferase</fullName>
        <ecNumber evidence="2">2.4.-.-</ecNumber>
    </submittedName>
</protein>